<dbReference type="Pfam" id="PF12680">
    <property type="entry name" value="SnoaL_2"/>
    <property type="match status" value="1"/>
</dbReference>
<dbReference type="InterPro" id="IPR037401">
    <property type="entry name" value="SnoaL-like"/>
</dbReference>
<evidence type="ECO:0000259" key="1">
    <source>
        <dbReference type="Pfam" id="PF12680"/>
    </source>
</evidence>
<sequence>MTDSTSNTFEPDFDTVLRANLDRVFNQRNAAKRIEAVSQLFSTSAIMYEPSGTVRGQASIADVAGALLEQFGEDFSFVPLGAAIGHHGLGYLRWQAGPVDGPVMVTGVDVATVIDGKITQLWVLLDPPA</sequence>
<evidence type="ECO:0000313" key="3">
    <source>
        <dbReference type="Proteomes" id="UP000281909"/>
    </source>
</evidence>
<dbReference type="RefSeq" id="WP_126364145.1">
    <property type="nucleotide sequence ID" value="NZ_LR134318.1"/>
</dbReference>
<dbReference type="Proteomes" id="UP000281909">
    <property type="component" value="Chromosome"/>
</dbReference>
<dbReference type="OrthoDB" id="7064268at2"/>
<dbReference type="InterPro" id="IPR032710">
    <property type="entry name" value="NTF2-like_dom_sf"/>
</dbReference>
<organism evidence="2 3">
    <name type="scientific">Pseudomonas fluorescens</name>
    <dbReference type="NCBI Taxonomy" id="294"/>
    <lineage>
        <taxon>Bacteria</taxon>
        <taxon>Pseudomonadati</taxon>
        <taxon>Pseudomonadota</taxon>
        <taxon>Gammaproteobacteria</taxon>
        <taxon>Pseudomonadales</taxon>
        <taxon>Pseudomonadaceae</taxon>
        <taxon>Pseudomonas</taxon>
    </lineage>
</organism>
<feature type="domain" description="SnoaL-like" evidence="1">
    <location>
        <begin position="29"/>
        <end position="120"/>
    </location>
</feature>
<gene>
    <name evidence="2" type="ORF">NCTC9428_03141</name>
</gene>
<accession>A0A448DXN4</accession>
<dbReference type="Gene3D" id="3.10.450.50">
    <property type="match status" value="1"/>
</dbReference>
<reference evidence="2 3" key="1">
    <citation type="submission" date="2018-12" db="EMBL/GenBank/DDBJ databases">
        <authorList>
            <consortium name="Pathogen Informatics"/>
        </authorList>
    </citation>
    <scope>NUCLEOTIDE SEQUENCE [LARGE SCALE GENOMIC DNA]</scope>
    <source>
        <strain evidence="2 3">NCTC9428</strain>
    </source>
</reference>
<proteinExistence type="predicted"/>
<evidence type="ECO:0000313" key="2">
    <source>
        <dbReference type="EMBL" id="VEF11520.1"/>
    </source>
</evidence>
<protein>
    <submittedName>
        <fullName evidence="2">SnoaL-like domain</fullName>
    </submittedName>
</protein>
<dbReference type="AlphaFoldDB" id="A0A448DXN4"/>
<name>A0A448DXN4_PSEFL</name>
<dbReference type="EMBL" id="LR134318">
    <property type="protein sequence ID" value="VEF11520.1"/>
    <property type="molecule type" value="Genomic_DNA"/>
</dbReference>
<dbReference type="SUPFAM" id="SSF54427">
    <property type="entry name" value="NTF2-like"/>
    <property type="match status" value="1"/>
</dbReference>